<reference evidence="1 2" key="1">
    <citation type="submission" date="2016-12" db="EMBL/GenBank/DDBJ databases">
        <authorList>
            <person name="Song W.-J."/>
            <person name="Kurnit D.M."/>
        </authorList>
    </citation>
    <scope>NUCLEOTIDE SEQUENCE [LARGE SCALE GENOMIC DNA]</scope>
    <source>
        <strain evidence="1 2">175</strain>
    </source>
</reference>
<organism evidence="1 2">
    <name type="scientific">Methylomagnum ishizawai</name>
    <dbReference type="NCBI Taxonomy" id="1760988"/>
    <lineage>
        <taxon>Bacteria</taxon>
        <taxon>Pseudomonadati</taxon>
        <taxon>Pseudomonadota</taxon>
        <taxon>Gammaproteobacteria</taxon>
        <taxon>Methylococcales</taxon>
        <taxon>Methylococcaceae</taxon>
        <taxon>Methylomagnum</taxon>
    </lineage>
</organism>
<dbReference type="AlphaFoldDB" id="A0A1Y6D1K7"/>
<evidence type="ECO:0000313" key="1">
    <source>
        <dbReference type="EMBL" id="SMF96491.1"/>
    </source>
</evidence>
<protein>
    <submittedName>
        <fullName evidence="1">CRISPR-associated protein, Cse4 family</fullName>
    </submittedName>
</protein>
<dbReference type="NCBIfam" id="TIGR01869">
    <property type="entry name" value="casC_Cse4"/>
    <property type="match status" value="1"/>
</dbReference>
<accession>A0A1Y6D1K7</accession>
<dbReference type="Proteomes" id="UP000192923">
    <property type="component" value="Unassembled WGS sequence"/>
</dbReference>
<sequence>MFVQIHTLTSYHAALLNRDDVGLAKRIPFGDAPRLRVSSQCLKRHWRAALAQDTGLPGAIRSRQFFAREILPRLIAADLPEDLARRLTRRLMEKLIDGGTEDGESLALKQAVLFGKPEADYLVALLEKCAAAGDGDAALGALDAHFKVEKKNLKAMLRQAGYGNLFAGIEGALFGRFVTSDVLARSDAPVHVAHAFTVHPLDTEVDYFTAVDELNHINEPGAAHAGDMELGSGLFYGYVVVDIPLLVSNFCGCDIRDWRNQDTATPRAVLRHLIRAIATVSPGAKLGATAPYAYSEFVLLEAGPQQPRSLANAYLQALDHRGDLMQNAIDRLDGHLDSLEAMYGPTSEARALSTNRDWPGPGPARQPLDATIAHILDAAFGA</sequence>
<dbReference type="InterPro" id="IPR010148">
    <property type="entry name" value="CRISPR-assoc_prot_CT1975"/>
</dbReference>
<gene>
    <name evidence="1" type="ORF">SAMN02949497_3891</name>
</gene>
<keyword evidence="2" id="KW-1185">Reference proteome</keyword>
<evidence type="ECO:0000313" key="2">
    <source>
        <dbReference type="Proteomes" id="UP000192923"/>
    </source>
</evidence>
<dbReference type="EMBL" id="FXAM01000001">
    <property type="protein sequence ID" value="SMF96491.1"/>
    <property type="molecule type" value="Genomic_DNA"/>
</dbReference>
<dbReference type="STRING" id="1760988.SAMN02949497_3891"/>
<proteinExistence type="predicted"/>
<dbReference type="Pfam" id="PF09344">
    <property type="entry name" value="Cas_CT1975"/>
    <property type="match status" value="1"/>
</dbReference>
<dbReference type="RefSeq" id="WP_085215373.1">
    <property type="nucleotide sequence ID" value="NZ_FXAM01000001.1"/>
</dbReference>
<name>A0A1Y6D1K7_9GAMM</name>
<dbReference type="OrthoDB" id="5291250at2"/>